<dbReference type="PROSITE" id="PS50005">
    <property type="entry name" value="TPR"/>
    <property type="match status" value="2"/>
</dbReference>
<keyword evidence="2" id="KW-1133">Transmembrane helix</keyword>
<keyword evidence="2" id="KW-0472">Membrane</keyword>
<keyword evidence="4" id="KW-1185">Reference proteome</keyword>
<dbReference type="RefSeq" id="WP_213495551.1">
    <property type="nucleotide sequence ID" value="NZ_CP074694.1"/>
</dbReference>
<feature type="repeat" description="TPR" evidence="1">
    <location>
        <begin position="571"/>
        <end position="604"/>
    </location>
</feature>
<protein>
    <submittedName>
        <fullName evidence="3">Tetratricopeptide repeat protein</fullName>
    </submittedName>
</protein>
<accession>A0A8E6B6Z5</accession>
<dbReference type="InterPro" id="IPR019734">
    <property type="entry name" value="TPR_rpt"/>
</dbReference>
<dbReference type="EMBL" id="CP074694">
    <property type="protein sequence ID" value="QVL31550.1"/>
    <property type="molecule type" value="Genomic_DNA"/>
</dbReference>
<dbReference type="InterPro" id="IPR011990">
    <property type="entry name" value="TPR-like_helical_dom_sf"/>
</dbReference>
<dbReference type="Proteomes" id="UP000676194">
    <property type="component" value="Chromosome"/>
</dbReference>
<dbReference type="SMART" id="SM00028">
    <property type="entry name" value="TPR"/>
    <property type="match status" value="2"/>
</dbReference>
<dbReference type="Pfam" id="PF13181">
    <property type="entry name" value="TPR_8"/>
    <property type="match status" value="1"/>
</dbReference>
<dbReference type="AlphaFoldDB" id="A0A8E6B6Z5"/>
<keyword evidence="1" id="KW-0802">TPR repeat</keyword>
<evidence type="ECO:0000313" key="3">
    <source>
        <dbReference type="EMBL" id="QVL31550.1"/>
    </source>
</evidence>
<keyword evidence="2" id="KW-0812">Transmembrane</keyword>
<name>A0A8E6B6Z5_9BACT</name>
<evidence type="ECO:0000256" key="2">
    <source>
        <dbReference type="SAM" id="Phobius"/>
    </source>
</evidence>
<evidence type="ECO:0000256" key="1">
    <source>
        <dbReference type="PROSITE-ProRule" id="PRU00339"/>
    </source>
</evidence>
<feature type="repeat" description="TPR" evidence="1">
    <location>
        <begin position="131"/>
        <end position="164"/>
    </location>
</feature>
<feature type="transmembrane region" description="Helical" evidence="2">
    <location>
        <begin position="278"/>
        <end position="298"/>
    </location>
</feature>
<dbReference type="KEGG" id="tsph:KIH39_22310"/>
<dbReference type="Gene3D" id="1.25.40.10">
    <property type="entry name" value="Tetratricopeptide repeat domain"/>
    <property type="match status" value="2"/>
</dbReference>
<gene>
    <name evidence="3" type="ORF">KIH39_22310</name>
</gene>
<proteinExistence type="predicted"/>
<evidence type="ECO:0000313" key="4">
    <source>
        <dbReference type="Proteomes" id="UP000676194"/>
    </source>
</evidence>
<feature type="transmembrane region" description="Helical" evidence="2">
    <location>
        <begin position="36"/>
        <end position="53"/>
    </location>
</feature>
<sequence length="865" mass="97929">MPTVINGVGTWYYGKRNVHGFKSICEFCNRAGVLESYDTTLFFVVVFVPIIPLNKQRIIKRCPSCQKHRVLGLKQWQKIKNESVTEALGKVTQNPHDSDAISNALLTASSFQDEELFEKLIVLSEGKTGDAKVQAALGSAYGYFNRREEAIEALKNSLRARDDNSVRELLADNYLRKGEPENARPLYQHVFDERKGESVWLPNNAIETCQRLGMHQEALEIMEAREAAFPEYARQKPFLKQKAVSQKNLTTGKRIATAHLIDSEQVRNRPTSSSRRPYIVLPAILLLGFLIYVSIAFWKGQNRKIYLVNGSSKAYEVAVNGEKVSLNPNRVTPYTVAEGTVRVEVPAPELKIDAVEGQVETPFWERPFTNPVFVFNPDGLGLIEEETATYALNNPPPNSVPNVHFGKGFYQLIPVDYEFEPFPASLTVKGSQTVTKKRVYFEPVGTTEALLNRLETIQIPAEQIELAKRRARLQPDDFVMLGWLKLKLPPAEMVDFLKERLEDKPILVDWHRVYQMSRFQLDPKVDLRSEYEQRVKSDPNPDAKYLLARISDDPEAARLMEESSKSTPPSAYSQYSLGYRYLALGQFPEAIQWLDSAVKLKPANVQFQNVLWNAYLAAGQYDKFQSALDQSNATAPTARLLLKLQAAARKNDLVLMQNLRNQFTALVRGPVANPAMNPALAKLNQALDLTVALAAGNINRFMALSRDVESQSTFAYQFLTEKYQEASTYIDARDGRSAIEYWGLLNLAARKKKNQILENESWKQLQELMSHEDRQLARAAELLKSNDESAPKQLLNLYVEPDIKRVLLLIAADRTPNQATELRTLALKLNYMPDVTALCIKKISDEKPAVKLPRRPDIKLPDKKP</sequence>
<reference evidence="3" key="1">
    <citation type="submission" date="2021-05" db="EMBL/GenBank/DDBJ databases">
        <title>Complete genome sequence of the cellulolytic planctomycete Telmatocola sphagniphila SP2T and characterization of the first cellulase from planctomycetes.</title>
        <authorList>
            <person name="Rakitin A.L."/>
            <person name="Beletsky A.V."/>
            <person name="Naumoff D.G."/>
            <person name="Kulichevskaya I.S."/>
            <person name="Mardanov A.V."/>
            <person name="Ravin N.V."/>
            <person name="Dedysh S.N."/>
        </authorList>
    </citation>
    <scope>NUCLEOTIDE SEQUENCE</scope>
    <source>
        <strain evidence="3">SP2T</strain>
    </source>
</reference>
<dbReference type="SUPFAM" id="SSF48452">
    <property type="entry name" value="TPR-like"/>
    <property type="match status" value="2"/>
</dbReference>
<organism evidence="3 4">
    <name type="scientific">Telmatocola sphagniphila</name>
    <dbReference type="NCBI Taxonomy" id="1123043"/>
    <lineage>
        <taxon>Bacteria</taxon>
        <taxon>Pseudomonadati</taxon>
        <taxon>Planctomycetota</taxon>
        <taxon>Planctomycetia</taxon>
        <taxon>Gemmatales</taxon>
        <taxon>Gemmataceae</taxon>
    </lineage>
</organism>